<proteinExistence type="predicted"/>
<accession>A0A9N8HQU2</accession>
<organism evidence="2 3">
    <name type="scientific">Seminavis robusta</name>
    <dbReference type="NCBI Taxonomy" id="568900"/>
    <lineage>
        <taxon>Eukaryota</taxon>
        <taxon>Sar</taxon>
        <taxon>Stramenopiles</taxon>
        <taxon>Ochrophyta</taxon>
        <taxon>Bacillariophyta</taxon>
        <taxon>Bacillariophyceae</taxon>
        <taxon>Bacillariophycidae</taxon>
        <taxon>Naviculales</taxon>
        <taxon>Naviculaceae</taxon>
        <taxon>Seminavis</taxon>
    </lineage>
</organism>
<name>A0A9N8HQU2_9STRA</name>
<dbReference type="EMBL" id="CAICTM010001232">
    <property type="protein sequence ID" value="CAB9521802.1"/>
    <property type="molecule type" value="Genomic_DNA"/>
</dbReference>
<protein>
    <submittedName>
        <fullName evidence="2">Uncharacterized protein</fullName>
    </submittedName>
</protein>
<keyword evidence="3" id="KW-1185">Reference proteome</keyword>
<evidence type="ECO:0000256" key="1">
    <source>
        <dbReference type="SAM" id="MobiDB-lite"/>
    </source>
</evidence>
<evidence type="ECO:0000313" key="2">
    <source>
        <dbReference type="EMBL" id="CAB9521802.1"/>
    </source>
</evidence>
<gene>
    <name evidence="2" type="ORF">SEMRO_1234_G254890.1</name>
</gene>
<dbReference type="AlphaFoldDB" id="A0A9N8HQU2"/>
<dbReference type="Proteomes" id="UP001153069">
    <property type="component" value="Unassembled WGS sequence"/>
</dbReference>
<evidence type="ECO:0000313" key="3">
    <source>
        <dbReference type="Proteomes" id="UP001153069"/>
    </source>
</evidence>
<feature type="region of interest" description="Disordered" evidence="1">
    <location>
        <begin position="109"/>
        <end position="133"/>
    </location>
</feature>
<feature type="region of interest" description="Disordered" evidence="1">
    <location>
        <begin position="7"/>
        <end position="36"/>
    </location>
</feature>
<comment type="caution">
    <text evidence="2">The sequence shown here is derived from an EMBL/GenBank/DDBJ whole genome shotgun (WGS) entry which is preliminary data.</text>
</comment>
<feature type="compositionally biased region" description="Polar residues" evidence="1">
    <location>
        <begin position="26"/>
        <end position="36"/>
    </location>
</feature>
<feature type="compositionally biased region" description="Low complexity" evidence="1">
    <location>
        <begin position="7"/>
        <end position="18"/>
    </location>
</feature>
<reference evidence="2" key="1">
    <citation type="submission" date="2020-06" db="EMBL/GenBank/DDBJ databases">
        <authorList>
            <consortium name="Plant Systems Biology data submission"/>
        </authorList>
    </citation>
    <scope>NUCLEOTIDE SEQUENCE</scope>
    <source>
        <strain evidence="2">D6</strain>
    </source>
</reference>
<sequence>MCGLLLMSSSPLSQSSHTSLRHPSNRCRSATDSGAGSMQLQATKAVNKLIHKQSCKDDTIPCAAVMPWPRLGFPTESLCTDNLTSATAEQVDADPFQFPVIEWSFSDDEDSTFSDSMDSSGKTTASAPANLGCQEAPRRGSLVRSISLVSSIMKEMNSTTTTTITSLTKKNNKRTLSPFKAHKKRHSKGKPKQSNRLLALTHPVSLGGLEVGHHAESQKFFL</sequence>